<dbReference type="Proteomes" id="UP001530293">
    <property type="component" value="Unassembled WGS sequence"/>
</dbReference>
<feature type="compositionally biased region" description="Polar residues" evidence="1">
    <location>
        <begin position="723"/>
        <end position="746"/>
    </location>
</feature>
<feature type="compositionally biased region" description="Basic and acidic residues" evidence="1">
    <location>
        <begin position="162"/>
        <end position="174"/>
    </location>
</feature>
<name>A0ABD3ME77_9STRA</name>
<protein>
    <submittedName>
        <fullName evidence="2">Uncharacterized protein</fullName>
    </submittedName>
</protein>
<comment type="caution">
    <text evidence="2">The sequence shown here is derived from an EMBL/GenBank/DDBJ whole genome shotgun (WGS) entry which is preliminary data.</text>
</comment>
<accession>A0ABD3ME77</accession>
<feature type="compositionally biased region" description="Polar residues" evidence="1">
    <location>
        <begin position="701"/>
        <end position="712"/>
    </location>
</feature>
<evidence type="ECO:0000313" key="3">
    <source>
        <dbReference type="Proteomes" id="UP001530293"/>
    </source>
</evidence>
<keyword evidence="3" id="KW-1185">Reference proteome</keyword>
<feature type="compositionally biased region" description="Basic residues" evidence="1">
    <location>
        <begin position="513"/>
        <end position="525"/>
    </location>
</feature>
<feature type="compositionally biased region" description="Basic and acidic residues" evidence="1">
    <location>
        <begin position="395"/>
        <end position="405"/>
    </location>
</feature>
<reference evidence="2 3" key="1">
    <citation type="submission" date="2024-10" db="EMBL/GenBank/DDBJ databases">
        <title>Updated reference genomes for cyclostephanoid diatoms.</title>
        <authorList>
            <person name="Roberts W.R."/>
            <person name="Alverson A.J."/>
        </authorList>
    </citation>
    <scope>NUCLEOTIDE SEQUENCE [LARGE SCALE GENOMIC DNA]</scope>
    <source>
        <strain evidence="2 3">AJA232-27</strain>
    </source>
</reference>
<evidence type="ECO:0000256" key="1">
    <source>
        <dbReference type="SAM" id="MobiDB-lite"/>
    </source>
</evidence>
<feature type="region of interest" description="Disordered" evidence="1">
    <location>
        <begin position="1"/>
        <end position="40"/>
    </location>
</feature>
<feature type="region of interest" description="Disordered" evidence="1">
    <location>
        <begin position="149"/>
        <end position="204"/>
    </location>
</feature>
<dbReference type="AlphaFoldDB" id="A0ABD3ME77"/>
<feature type="compositionally biased region" description="Polar residues" evidence="1">
    <location>
        <begin position="471"/>
        <end position="489"/>
    </location>
</feature>
<feature type="compositionally biased region" description="Acidic residues" evidence="1">
    <location>
        <begin position="191"/>
        <end position="204"/>
    </location>
</feature>
<dbReference type="EMBL" id="JALLBG020000190">
    <property type="protein sequence ID" value="KAL3760236.1"/>
    <property type="molecule type" value="Genomic_DNA"/>
</dbReference>
<feature type="region of interest" description="Disordered" evidence="1">
    <location>
        <begin position="791"/>
        <end position="825"/>
    </location>
</feature>
<proteinExistence type="predicted"/>
<feature type="region of interest" description="Disordered" evidence="1">
    <location>
        <begin position="471"/>
        <end position="592"/>
    </location>
</feature>
<organism evidence="2 3">
    <name type="scientific">Discostella pseudostelligera</name>
    <dbReference type="NCBI Taxonomy" id="259834"/>
    <lineage>
        <taxon>Eukaryota</taxon>
        <taxon>Sar</taxon>
        <taxon>Stramenopiles</taxon>
        <taxon>Ochrophyta</taxon>
        <taxon>Bacillariophyta</taxon>
        <taxon>Coscinodiscophyceae</taxon>
        <taxon>Thalassiosirophycidae</taxon>
        <taxon>Stephanodiscales</taxon>
        <taxon>Stephanodiscaceae</taxon>
        <taxon>Discostella</taxon>
    </lineage>
</organism>
<gene>
    <name evidence="2" type="ORF">ACHAWU_001746</name>
</gene>
<feature type="compositionally biased region" description="Polar residues" evidence="1">
    <location>
        <begin position="407"/>
        <end position="422"/>
    </location>
</feature>
<feature type="compositionally biased region" description="Polar residues" evidence="1">
    <location>
        <begin position="579"/>
        <end position="589"/>
    </location>
</feature>
<feature type="compositionally biased region" description="Basic and acidic residues" evidence="1">
    <location>
        <begin position="713"/>
        <end position="722"/>
    </location>
</feature>
<sequence>MAGTAPRPTYYGPSGMEDVSVSGSSGSIGGDGGDDSIHNPTIRFDTIDAITTLYASKLMEGYTLAENGEVCFRCHMPLMQRGEQQQQEEEGRDKYACRGAAASALLDLDESTSIISGPKRICVVCHEEWESADSFEQKLVVFSAMQAAQTQLEGEDDDENEDSSREDESSRSGDKYSYGVSVPRQSTTLNDDGETNNVGDDDYYNDSDRMARVKFNIPSLSNPLEIEDLIIASSQTNNNGGGGCDDDDDDEDYDDDDAMMNIEVTLRTRCKCCAMDLPISESLQYYPRGATECSFCRAADGDSFDLSVIQANLDMLDVKEELLMEADDRSAERETNGDESSIIIAAGKEVDDDSRITSPIMETDGAEVRLMKDWNDRDQVVPSTVYDDCSQTKDATQRMERKDIETNGVTEQSDESNNSTMSADEPIADMQPQQHVNDSIPAVNFMANPPRDKEHFVKGLIATFLQQNLFGQSGPSLNGDNGGKTNTMCSDYENQDQNKLKTDPSMSDDVGSKRNRNSHFKRRMKTTTFTRDPPTNRALDPPTTTDAISSGEDMRQVSSSSRGIDPPESAEDMLDSRDMSSSPANSTSIEMRDSVMNRWFPGKSSLPKPMNDTLPETKVPLRRENTPHKDATMRVDRRCSSNDTVNGAPPPAFKFHAKKQCDKPIRGDGEPILSEDDVRGQLALLKFQFSRKATIGKEMTKSSILPTTTSSHRQTDNNDHRTTISSITTAPCSKQQLLPLSPTSAARHQRTKAENNGRRTTSSCSTTAPCIEQQLMPLSPTAVARHQRITAENNEHRTTSSSSTTAPCSEQQLMPLSPTAAARHKRIKEDLIARRKAMSLNPPSSLVSIE</sequence>
<evidence type="ECO:0000313" key="2">
    <source>
        <dbReference type="EMBL" id="KAL3760236.1"/>
    </source>
</evidence>
<feature type="region of interest" description="Disordered" evidence="1">
    <location>
        <begin position="385"/>
        <end position="422"/>
    </location>
</feature>
<feature type="region of interest" description="Disordered" evidence="1">
    <location>
        <begin position="700"/>
        <end position="765"/>
    </location>
</feature>